<sequence length="128" mass="14253">MVIVGAGDGALSPEVTHISWGRLEAGGRVFKDARLYPGGAREWDWNETGTRHEPGIRPADVEELLARGARVVVLSRGFYGRLRVMPETLELLARRGVRAHVLRTEEAVRLYNELRRKEPAGALVHTTC</sequence>
<accession>A0A4R1BMV5</accession>
<dbReference type="OrthoDB" id="1493668at2"/>
<comment type="subcellular location">
    <subcellularLocation>
        <location evidence="1">Cytoplasm</location>
    </subcellularLocation>
</comment>
<gene>
    <name evidence="3" type="ORF">E0L93_04990</name>
</gene>
<dbReference type="GO" id="GO:0005737">
    <property type="term" value="C:cytoplasm"/>
    <property type="evidence" value="ECO:0007669"/>
    <property type="project" value="UniProtKB-SubCell"/>
</dbReference>
<dbReference type="Proteomes" id="UP000295244">
    <property type="component" value="Unassembled WGS sequence"/>
</dbReference>
<dbReference type="PANTHER" id="PTHR15811">
    <property type="entry name" value="MTH938 DOMAIN-CONTAINING PROTEIN"/>
    <property type="match status" value="1"/>
</dbReference>
<dbReference type="FunFam" id="3.40.1230.10:FF:000001">
    <property type="entry name" value="Adipogenesis-associated, Mth938 domain-containing"/>
    <property type="match status" value="1"/>
</dbReference>
<keyword evidence="2" id="KW-0963">Cytoplasm</keyword>
<name>A0A4R1BMV5_9ACTN</name>
<organism evidence="3 4">
    <name type="scientific">Rubrobacter taiwanensis</name>
    <dbReference type="NCBI Taxonomy" id="185139"/>
    <lineage>
        <taxon>Bacteria</taxon>
        <taxon>Bacillati</taxon>
        <taxon>Actinomycetota</taxon>
        <taxon>Rubrobacteria</taxon>
        <taxon>Rubrobacterales</taxon>
        <taxon>Rubrobacteraceae</taxon>
        <taxon>Rubrobacter</taxon>
    </lineage>
</organism>
<dbReference type="EMBL" id="SKBU01000009">
    <property type="protein sequence ID" value="TCJ18860.1"/>
    <property type="molecule type" value="Genomic_DNA"/>
</dbReference>
<proteinExistence type="predicted"/>
<reference evidence="3 4" key="1">
    <citation type="submission" date="2019-03" db="EMBL/GenBank/DDBJ databases">
        <title>Whole genome sequence of a novel Rubrobacter taiwanensis strain, isolated from Yellowstone National Park.</title>
        <authorList>
            <person name="Freed S."/>
            <person name="Ramaley R.F."/>
            <person name="Kyndt J.A."/>
        </authorList>
    </citation>
    <scope>NUCLEOTIDE SEQUENCE [LARGE SCALE GENOMIC DNA]</scope>
    <source>
        <strain evidence="3 4">Yellowstone</strain>
    </source>
</reference>
<evidence type="ECO:0000313" key="3">
    <source>
        <dbReference type="EMBL" id="TCJ18860.1"/>
    </source>
</evidence>
<keyword evidence="4" id="KW-1185">Reference proteome</keyword>
<dbReference type="PANTHER" id="PTHR15811:SF5">
    <property type="entry name" value="MTH938 DOMAIN-CONTAINING PROTEIN"/>
    <property type="match status" value="1"/>
</dbReference>
<comment type="caution">
    <text evidence="3">The sequence shown here is derived from an EMBL/GenBank/DDBJ whole genome shotgun (WGS) entry which is preliminary data.</text>
</comment>
<evidence type="ECO:0000256" key="2">
    <source>
        <dbReference type="ARBA" id="ARBA00022490"/>
    </source>
</evidence>
<dbReference type="Gene3D" id="3.40.1230.10">
    <property type="entry name" value="MTH938-like"/>
    <property type="match status" value="1"/>
</dbReference>
<evidence type="ECO:0000313" key="4">
    <source>
        <dbReference type="Proteomes" id="UP000295244"/>
    </source>
</evidence>
<dbReference type="AlphaFoldDB" id="A0A4R1BMV5"/>
<evidence type="ECO:0000256" key="1">
    <source>
        <dbReference type="ARBA" id="ARBA00004496"/>
    </source>
</evidence>
<dbReference type="InterPro" id="IPR007523">
    <property type="entry name" value="NDUFAF3/AAMDC"/>
</dbReference>
<dbReference type="SUPFAM" id="SSF64076">
    <property type="entry name" value="MTH938-like"/>
    <property type="match status" value="1"/>
</dbReference>
<protein>
    <submittedName>
        <fullName evidence="3">Uncharacterized protein</fullName>
    </submittedName>
</protein>
<dbReference type="Pfam" id="PF04430">
    <property type="entry name" value="DUF498"/>
    <property type="match status" value="1"/>
</dbReference>
<dbReference type="InterPro" id="IPR034096">
    <property type="entry name" value="AAMDC"/>
</dbReference>
<dbReference type="InterPro" id="IPR036748">
    <property type="entry name" value="MTH938-like_sf"/>
</dbReference>
<dbReference type="CDD" id="cd05126">
    <property type="entry name" value="Mth938"/>
    <property type="match status" value="1"/>
</dbReference>